<name>A0A6G1CHM1_9ORYZ</name>
<organism evidence="1 2">
    <name type="scientific">Oryza meyeriana var. granulata</name>
    <dbReference type="NCBI Taxonomy" id="110450"/>
    <lineage>
        <taxon>Eukaryota</taxon>
        <taxon>Viridiplantae</taxon>
        <taxon>Streptophyta</taxon>
        <taxon>Embryophyta</taxon>
        <taxon>Tracheophyta</taxon>
        <taxon>Spermatophyta</taxon>
        <taxon>Magnoliopsida</taxon>
        <taxon>Liliopsida</taxon>
        <taxon>Poales</taxon>
        <taxon>Poaceae</taxon>
        <taxon>BOP clade</taxon>
        <taxon>Oryzoideae</taxon>
        <taxon>Oryzeae</taxon>
        <taxon>Oryzinae</taxon>
        <taxon>Oryza</taxon>
        <taxon>Oryza meyeriana</taxon>
    </lineage>
</organism>
<gene>
    <name evidence="1" type="ORF">E2562_021358</name>
</gene>
<sequence>MKVFMQAQDVWDAVEPVDDVAVDPRMDKMALAAIYQGIPEETLLMIAEKETAEEAWTTLKTMHLGDDQVKNAKNARITIATRVQPVFQLALGEPKILQSLVKLDVPGSGHLPKAI</sequence>
<dbReference type="EMBL" id="SPHZ02000009">
    <property type="protein sequence ID" value="KAF0899659.1"/>
    <property type="molecule type" value="Genomic_DNA"/>
</dbReference>
<proteinExistence type="predicted"/>
<evidence type="ECO:0000313" key="2">
    <source>
        <dbReference type="Proteomes" id="UP000479710"/>
    </source>
</evidence>
<evidence type="ECO:0000313" key="1">
    <source>
        <dbReference type="EMBL" id="KAF0899659.1"/>
    </source>
</evidence>
<dbReference type="AlphaFoldDB" id="A0A6G1CHM1"/>
<protein>
    <recommendedName>
        <fullName evidence="3">DUF4219 domain-containing protein</fullName>
    </recommendedName>
</protein>
<reference evidence="1 2" key="1">
    <citation type="submission" date="2019-11" db="EMBL/GenBank/DDBJ databases">
        <title>Whole genome sequence of Oryza granulata.</title>
        <authorList>
            <person name="Li W."/>
        </authorList>
    </citation>
    <scope>NUCLEOTIDE SEQUENCE [LARGE SCALE GENOMIC DNA]</scope>
    <source>
        <strain evidence="2">cv. Menghai</strain>
        <tissue evidence="1">Leaf</tissue>
    </source>
</reference>
<comment type="caution">
    <text evidence="1">The sequence shown here is derived from an EMBL/GenBank/DDBJ whole genome shotgun (WGS) entry which is preliminary data.</text>
</comment>
<keyword evidence="2" id="KW-1185">Reference proteome</keyword>
<accession>A0A6G1CHM1</accession>
<dbReference type="Proteomes" id="UP000479710">
    <property type="component" value="Unassembled WGS sequence"/>
</dbReference>
<evidence type="ECO:0008006" key="3">
    <source>
        <dbReference type="Google" id="ProtNLM"/>
    </source>
</evidence>
<dbReference type="Pfam" id="PF14223">
    <property type="entry name" value="Retrotran_gag_2"/>
    <property type="match status" value="1"/>
</dbReference>